<dbReference type="EMBL" id="CP081303">
    <property type="protein sequence ID" value="QZE13969.1"/>
    <property type="molecule type" value="Genomic_DNA"/>
</dbReference>
<evidence type="ECO:0000313" key="1">
    <source>
        <dbReference type="EMBL" id="QZE13969.1"/>
    </source>
</evidence>
<dbReference type="Proteomes" id="UP000826212">
    <property type="component" value="Chromosome"/>
</dbReference>
<gene>
    <name evidence="1" type="ORF">K4L44_15785</name>
</gene>
<organism evidence="1 2">
    <name type="scientific">Halosquirtibacter laminarini</name>
    <dbReference type="NCBI Taxonomy" id="3374600"/>
    <lineage>
        <taxon>Bacteria</taxon>
        <taxon>Pseudomonadati</taxon>
        <taxon>Bacteroidota</taxon>
        <taxon>Bacteroidia</taxon>
        <taxon>Marinilabiliales</taxon>
        <taxon>Prolixibacteraceae</taxon>
        <taxon>Halosquirtibacter</taxon>
    </lineage>
</organism>
<evidence type="ECO:0000313" key="2">
    <source>
        <dbReference type="Proteomes" id="UP000826212"/>
    </source>
</evidence>
<reference evidence="1" key="1">
    <citation type="submission" date="2021-08" db="EMBL/GenBank/DDBJ databases">
        <title>Novel anaerobic bacterium isolated from sea squirt in East Sea, Republic of Korea.</title>
        <authorList>
            <person name="Nguyen T.H."/>
            <person name="Li Z."/>
            <person name="Lee Y.-J."/>
            <person name="Ko J."/>
            <person name="Kim S.-G."/>
        </authorList>
    </citation>
    <scope>NUCLEOTIDE SEQUENCE</scope>
    <source>
        <strain evidence="1">KCTC 25031</strain>
    </source>
</reference>
<name>A0AC61NNK6_9BACT</name>
<keyword evidence="2" id="KW-1185">Reference proteome</keyword>
<proteinExistence type="predicted"/>
<protein>
    <submittedName>
        <fullName evidence="1">tRNA-dihydrouridine synthase family protein</fullName>
    </submittedName>
</protein>
<sequence length="311" mass="36626">MKLYLAPLQEYTEYSYRNAINKYIGTFDKYFIPYISYNNDKKLKNRQQRDILTENNQNIHVVPQILASNKQEIEFLIPFLSDYKELNINFGCPYPMATKRGRGAGIYNHIEATHEILDTILKEFDGKVSIKMRSGLESHETWKEMVDILNEYDLEEVIIHPRTAKQLYKGKVDLSYLDEFVKKLRHDVIYNGDINTLEDYSSILSHTNLIKGAMLGRGALNDIHLVQKIKQNDANIENQLNILIQIHQDVFQDINEQTDIEQQVIQKMERFWSYFCNHFNNSHKVYKKFKKSRNINEYKAALSFAKQQGVQ</sequence>
<accession>A0AC61NNK6</accession>